<dbReference type="EMBL" id="LR134493">
    <property type="protein sequence ID" value="VEI67297.1"/>
    <property type="molecule type" value="Genomic_DNA"/>
</dbReference>
<dbReference type="EMBL" id="JADULK010000003">
    <property type="protein sequence ID" value="MBH1929342.1"/>
    <property type="molecule type" value="Genomic_DNA"/>
</dbReference>
<gene>
    <name evidence="2" type="ORF">I5U13_06630</name>
    <name evidence="3" type="ORF">NCTC10036_02952</name>
</gene>
<evidence type="ECO:0000313" key="2">
    <source>
        <dbReference type="EMBL" id="MBH1929342.1"/>
    </source>
</evidence>
<evidence type="ECO:0000313" key="5">
    <source>
        <dbReference type="Proteomes" id="UP000624159"/>
    </source>
</evidence>
<keyword evidence="5" id="KW-1185">Reference proteome</keyword>
<reference evidence="2 5" key="2">
    <citation type="submission" date="2020-11" db="EMBL/GenBank/DDBJ databases">
        <title>Enhanced detection system for hospital associated transmission using whole genome sequencing surveillance.</title>
        <authorList>
            <person name="Harrison L.H."/>
            <person name="Van Tyne D."/>
            <person name="Marsh J.W."/>
            <person name="Griffith M.P."/>
            <person name="Snyder D.J."/>
            <person name="Cooper V.S."/>
            <person name="Mustapha M."/>
        </authorList>
    </citation>
    <scope>NUCLEOTIDE SEQUENCE [LARGE SCALE GENOMIC DNA]</scope>
    <source>
        <strain evidence="2 5">SER00230</strain>
    </source>
</reference>
<dbReference type="InterPro" id="IPR025577">
    <property type="entry name" value="FlxA"/>
</dbReference>
<evidence type="ECO:0000313" key="4">
    <source>
        <dbReference type="Proteomes" id="UP000281904"/>
    </source>
</evidence>
<evidence type="ECO:0000256" key="1">
    <source>
        <dbReference type="SAM" id="Coils"/>
    </source>
</evidence>
<dbReference type="RefSeq" id="WP_126531755.1">
    <property type="nucleotide sequence ID" value="NZ_JADULK010000003.1"/>
</dbReference>
<dbReference type="AlphaFoldDB" id="A0A3S4X7I2"/>
<protein>
    <submittedName>
        <fullName evidence="2">FlxA-like family protein</fullName>
    </submittedName>
</protein>
<proteinExistence type="predicted"/>
<organism evidence="3 4">
    <name type="scientific">Serratia rubidaea</name>
    <name type="common">Serratia marinorubra</name>
    <dbReference type="NCBI Taxonomy" id="61652"/>
    <lineage>
        <taxon>Bacteria</taxon>
        <taxon>Pseudomonadati</taxon>
        <taxon>Pseudomonadota</taxon>
        <taxon>Gammaproteobacteria</taxon>
        <taxon>Enterobacterales</taxon>
        <taxon>Yersiniaceae</taxon>
        <taxon>Serratia</taxon>
    </lineage>
</organism>
<sequence length="146" mass="15862">MINRILSPVPLKPAPPAVGRLVSAPGKTGQLLMATPLNNHADAGKVKKSNGNQPAAPVEQGASARIKALQQQIQDLQQQLLALKDADGDAKQIEQQKQLIQARIAMLQAEIARIRKEEMEKQQAEQMKVADGVNRPTPHNALNVYI</sequence>
<dbReference type="Pfam" id="PF14282">
    <property type="entry name" value="FlxA"/>
    <property type="match status" value="1"/>
</dbReference>
<accession>A0A3S4X7I2</accession>
<name>A0A3S4X7I2_SERRU</name>
<keyword evidence="1" id="KW-0175">Coiled coil</keyword>
<dbReference type="Proteomes" id="UP000624159">
    <property type="component" value="Unassembled WGS sequence"/>
</dbReference>
<dbReference type="Proteomes" id="UP000281904">
    <property type="component" value="Chromosome"/>
</dbReference>
<reference evidence="3 4" key="1">
    <citation type="submission" date="2018-12" db="EMBL/GenBank/DDBJ databases">
        <authorList>
            <consortium name="Pathogen Informatics"/>
        </authorList>
    </citation>
    <scope>NUCLEOTIDE SEQUENCE [LARGE SCALE GENOMIC DNA]</scope>
    <source>
        <strain evidence="3 4">NCTC10036</strain>
    </source>
</reference>
<feature type="coiled-coil region" evidence="1">
    <location>
        <begin position="59"/>
        <end position="127"/>
    </location>
</feature>
<evidence type="ECO:0000313" key="3">
    <source>
        <dbReference type="EMBL" id="VEI67297.1"/>
    </source>
</evidence>